<keyword evidence="2" id="KW-1185">Reference proteome</keyword>
<evidence type="ECO:0000313" key="2">
    <source>
        <dbReference type="Proteomes" id="UP001055811"/>
    </source>
</evidence>
<dbReference type="EMBL" id="CM042013">
    <property type="protein sequence ID" value="KAI3739201.1"/>
    <property type="molecule type" value="Genomic_DNA"/>
</dbReference>
<accession>A0ACB9CY68</accession>
<organism evidence="1 2">
    <name type="scientific">Cichorium intybus</name>
    <name type="common">Chicory</name>
    <dbReference type="NCBI Taxonomy" id="13427"/>
    <lineage>
        <taxon>Eukaryota</taxon>
        <taxon>Viridiplantae</taxon>
        <taxon>Streptophyta</taxon>
        <taxon>Embryophyta</taxon>
        <taxon>Tracheophyta</taxon>
        <taxon>Spermatophyta</taxon>
        <taxon>Magnoliopsida</taxon>
        <taxon>eudicotyledons</taxon>
        <taxon>Gunneridae</taxon>
        <taxon>Pentapetalae</taxon>
        <taxon>asterids</taxon>
        <taxon>campanulids</taxon>
        <taxon>Asterales</taxon>
        <taxon>Asteraceae</taxon>
        <taxon>Cichorioideae</taxon>
        <taxon>Cichorieae</taxon>
        <taxon>Cichoriinae</taxon>
        <taxon>Cichorium</taxon>
    </lineage>
</organism>
<dbReference type="Proteomes" id="UP001055811">
    <property type="component" value="Linkage Group LG05"/>
</dbReference>
<sequence length="67" mass="7951">MGRYIVRAESPDKPWERSRLWCHESFQVLKQKKGTENVLGLSLDMRMLGKEKLDESLIDNSFRRGKR</sequence>
<name>A0ACB9CY68_CICIN</name>
<comment type="caution">
    <text evidence="1">The sequence shown here is derived from an EMBL/GenBank/DDBJ whole genome shotgun (WGS) entry which is preliminary data.</text>
</comment>
<gene>
    <name evidence="1" type="ORF">L2E82_29600</name>
</gene>
<protein>
    <submittedName>
        <fullName evidence="1">Uncharacterized protein</fullName>
    </submittedName>
</protein>
<proteinExistence type="predicted"/>
<reference evidence="2" key="1">
    <citation type="journal article" date="2022" name="Mol. Ecol. Resour.">
        <title>The genomes of chicory, endive, great burdock and yacon provide insights into Asteraceae palaeo-polyploidization history and plant inulin production.</title>
        <authorList>
            <person name="Fan W."/>
            <person name="Wang S."/>
            <person name="Wang H."/>
            <person name="Wang A."/>
            <person name="Jiang F."/>
            <person name="Liu H."/>
            <person name="Zhao H."/>
            <person name="Xu D."/>
            <person name="Zhang Y."/>
        </authorList>
    </citation>
    <scope>NUCLEOTIDE SEQUENCE [LARGE SCALE GENOMIC DNA]</scope>
    <source>
        <strain evidence="2">cv. Punajuju</strain>
    </source>
</reference>
<evidence type="ECO:0000313" key="1">
    <source>
        <dbReference type="EMBL" id="KAI3739201.1"/>
    </source>
</evidence>
<reference evidence="1 2" key="2">
    <citation type="journal article" date="2022" name="Mol. Ecol. Resour.">
        <title>The genomes of chicory, endive, great burdock and yacon provide insights into Asteraceae paleo-polyploidization history and plant inulin production.</title>
        <authorList>
            <person name="Fan W."/>
            <person name="Wang S."/>
            <person name="Wang H."/>
            <person name="Wang A."/>
            <person name="Jiang F."/>
            <person name="Liu H."/>
            <person name="Zhao H."/>
            <person name="Xu D."/>
            <person name="Zhang Y."/>
        </authorList>
    </citation>
    <scope>NUCLEOTIDE SEQUENCE [LARGE SCALE GENOMIC DNA]</scope>
    <source>
        <strain evidence="2">cv. Punajuju</strain>
        <tissue evidence="1">Leaves</tissue>
    </source>
</reference>